<dbReference type="EMBL" id="CP081150">
    <property type="protein sequence ID" value="QZA78458.1"/>
    <property type="molecule type" value="Genomic_DNA"/>
</dbReference>
<dbReference type="RefSeq" id="WP_221006990.1">
    <property type="nucleotide sequence ID" value="NZ_CP081150.1"/>
</dbReference>
<organism evidence="1 2">
    <name type="scientific">Deefgea tanakiae</name>
    <dbReference type="NCBI Taxonomy" id="2865840"/>
    <lineage>
        <taxon>Bacteria</taxon>
        <taxon>Pseudomonadati</taxon>
        <taxon>Pseudomonadota</taxon>
        <taxon>Betaproteobacteria</taxon>
        <taxon>Neisseriales</taxon>
        <taxon>Chitinibacteraceae</taxon>
        <taxon>Deefgea</taxon>
    </lineage>
</organism>
<dbReference type="Proteomes" id="UP000825679">
    <property type="component" value="Chromosome"/>
</dbReference>
<protein>
    <recommendedName>
        <fullName evidence="3">Lipoprotein</fullName>
    </recommendedName>
</protein>
<evidence type="ECO:0000313" key="2">
    <source>
        <dbReference type="Proteomes" id="UP000825679"/>
    </source>
</evidence>
<evidence type="ECO:0000313" key="1">
    <source>
        <dbReference type="EMBL" id="QZA78458.1"/>
    </source>
</evidence>
<dbReference type="PROSITE" id="PS51257">
    <property type="entry name" value="PROKAR_LIPOPROTEIN"/>
    <property type="match status" value="1"/>
</dbReference>
<accession>A0ABX8ZBE1</accession>
<name>A0ABX8ZBE1_9NEIS</name>
<keyword evidence="2" id="KW-1185">Reference proteome</keyword>
<proteinExistence type="predicted"/>
<gene>
    <name evidence="1" type="ORF">K4H28_03315</name>
</gene>
<evidence type="ECO:0008006" key="3">
    <source>
        <dbReference type="Google" id="ProtNLM"/>
    </source>
</evidence>
<sequence length="121" mass="13022">MKSVKIFALLLPLMFVLSGCDQVLELVNKQKANGKAVGASCRHSGRSLEDCYRRNARVAKADIYAGWKEMNEYMQAKKITEVAPPPDVKTGSLSPIAEIDLDAKASAVEEASAPVAAKTAK</sequence>
<reference evidence="1 2" key="1">
    <citation type="submission" date="2021-08" db="EMBL/GenBank/DDBJ databases">
        <title>complete genome sequencing of Deefgea sp. D25.</title>
        <authorList>
            <person name="Bae J.-W."/>
            <person name="Gim D.-H."/>
        </authorList>
    </citation>
    <scope>NUCLEOTIDE SEQUENCE [LARGE SCALE GENOMIC DNA]</scope>
    <source>
        <strain evidence="1 2">D25</strain>
    </source>
</reference>